<proteinExistence type="inferred from homology"/>
<keyword evidence="7 10" id="KW-0406">Ion transport</keyword>
<evidence type="ECO:0000256" key="2">
    <source>
        <dbReference type="ARBA" id="ARBA00007254"/>
    </source>
</evidence>
<dbReference type="EMBL" id="JAUSTN010000005">
    <property type="protein sequence ID" value="MDQ0275084.1"/>
    <property type="molecule type" value="Genomic_DNA"/>
</dbReference>
<evidence type="ECO:0000256" key="7">
    <source>
        <dbReference type="ARBA" id="ARBA00023065"/>
    </source>
</evidence>
<keyword evidence="4 10" id="KW-1003">Cell membrane</keyword>
<accession>A0ABU0AV40</accession>
<organism evidence="11 12">
    <name type="scientific">Peptoniphilus koenoeneniae</name>
    <dbReference type="NCBI Taxonomy" id="507751"/>
    <lineage>
        <taxon>Bacteria</taxon>
        <taxon>Bacillati</taxon>
        <taxon>Bacillota</taxon>
        <taxon>Tissierellia</taxon>
        <taxon>Tissierellales</taxon>
        <taxon>Peptoniphilaceae</taxon>
        <taxon>Peptoniphilus</taxon>
    </lineage>
</organism>
<evidence type="ECO:0000313" key="12">
    <source>
        <dbReference type="Proteomes" id="UP001236559"/>
    </source>
</evidence>
<gene>
    <name evidence="10" type="primary">mscL</name>
    <name evidence="11" type="ORF">J2S72_001108</name>
</gene>
<evidence type="ECO:0000256" key="10">
    <source>
        <dbReference type="HAMAP-Rule" id="MF_00115"/>
    </source>
</evidence>
<dbReference type="Pfam" id="PF01741">
    <property type="entry name" value="MscL"/>
    <property type="match status" value="1"/>
</dbReference>
<keyword evidence="3 10" id="KW-0813">Transport</keyword>
<dbReference type="RefSeq" id="WP_307495140.1">
    <property type="nucleotide sequence ID" value="NZ_JAUSTN010000005.1"/>
</dbReference>
<sequence>MKKFVNDFKAFISKGNVVDMAIGVIIGGAFGSIVTSLVNDIMMPIFGKLTGGNDFSQMFYALDGKDYPNLAAAKEATATFAYGSFIQNVVNFLIISFVIFVIISQIAKFKSKIKKPTDEKVTSKICPYCKSEINIEATRCPHCTSELNESIK</sequence>
<dbReference type="PROSITE" id="PS01327">
    <property type="entry name" value="MSCL"/>
    <property type="match status" value="1"/>
</dbReference>
<evidence type="ECO:0000256" key="9">
    <source>
        <dbReference type="ARBA" id="ARBA00023303"/>
    </source>
</evidence>
<evidence type="ECO:0000256" key="3">
    <source>
        <dbReference type="ARBA" id="ARBA00022448"/>
    </source>
</evidence>
<dbReference type="InterPro" id="IPR036019">
    <property type="entry name" value="MscL_channel"/>
</dbReference>
<dbReference type="HAMAP" id="MF_00115">
    <property type="entry name" value="MscL"/>
    <property type="match status" value="1"/>
</dbReference>
<dbReference type="InterPro" id="IPR019823">
    <property type="entry name" value="Mechanosensitive_channel_CS"/>
</dbReference>
<keyword evidence="5 10" id="KW-0812">Transmembrane</keyword>
<evidence type="ECO:0000256" key="4">
    <source>
        <dbReference type="ARBA" id="ARBA00022475"/>
    </source>
</evidence>
<keyword evidence="12" id="KW-1185">Reference proteome</keyword>
<dbReference type="InterPro" id="IPR001185">
    <property type="entry name" value="MS_channel"/>
</dbReference>
<keyword evidence="6 10" id="KW-1133">Transmembrane helix</keyword>
<comment type="subunit">
    <text evidence="10">Homopentamer.</text>
</comment>
<dbReference type="InterPro" id="IPR037673">
    <property type="entry name" value="MSC/AndL"/>
</dbReference>
<comment type="function">
    <text evidence="10">Channel that opens in response to stretch forces in the membrane lipid bilayer. May participate in the regulation of osmotic pressure changes within the cell.</text>
</comment>
<feature type="transmembrane region" description="Helical" evidence="10">
    <location>
        <begin position="89"/>
        <end position="107"/>
    </location>
</feature>
<evidence type="ECO:0000256" key="6">
    <source>
        <dbReference type="ARBA" id="ARBA00022989"/>
    </source>
</evidence>
<keyword evidence="9 10" id="KW-0407">Ion channel</keyword>
<comment type="similarity">
    <text evidence="2 10">Belongs to the MscL family.</text>
</comment>
<protein>
    <recommendedName>
        <fullName evidence="10">Large-conductance mechanosensitive channel</fullName>
    </recommendedName>
</protein>
<evidence type="ECO:0000256" key="1">
    <source>
        <dbReference type="ARBA" id="ARBA00004651"/>
    </source>
</evidence>
<dbReference type="PANTHER" id="PTHR30266">
    <property type="entry name" value="MECHANOSENSITIVE CHANNEL MSCL"/>
    <property type="match status" value="1"/>
</dbReference>
<dbReference type="Gene3D" id="1.10.1200.120">
    <property type="entry name" value="Large-conductance mechanosensitive channel, MscL, domain 1"/>
    <property type="match status" value="1"/>
</dbReference>
<feature type="transmembrane region" description="Helical" evidence="10">
    <location>
        <begin position="20"/>
        <end position="38"/>
    </location>
</feature>
<dbReference type="PANTHER" id="PTHR30266:SF2">
    <property type="entry name" value="LARGE-CONDUCTANCE MECHANOSENSITIVE CHANNEL"/>
    <property type="match status" value="1"/>
</dbReference>
<evidence type="ECO:0000313" key="11">
    <source>
        <dbReference type="EMBL" id="MDQ0275084.1"/>
    </source>
</evidence>
<dbReference type="Proteomes" id="UP001236559">
    <property type="component" value="Unassembled WGS sequence"/>
</dbReference>
<reference evidence="11 12" key="1">
    <citation type="submission" date="2023-07" db="EMBL/GenBank/DDBJ databases">
        <title>Genomic Encyclopedia of Type Strains, Phase IV (KMG-IV): sequencing the most valuable type-strain genomes for metagenomic binning, comparative biology and taxonomic classification.</title>
        <authorList>
            <person name="Goeker M."/>
        </authorList>
    </citation>
    <scope>NUCLEOTIDE SEQUENCE [LARGE SCALE GENOMIC DNA]</scope>
    <source>
        <strain evidence="11 12">DSM 22616</strain>
    </source>
</reference>
<evidence type="ECO:0000256" key="5">
    <source>
        <dbReference type="ARBA" id="ARBA00022692"/>
    </source>
</evidence>
<comment type="subcellular location">
    <subcellularLocation>
        <location evidence="1 10">Cell membrane</location>
        <topology evidence="1 10">Multi-pass membrane protein</topology>
    </subcellularLocation>
</comment>
<comment type="caution">
    <text evidence="11">The sequence shown here is derived from an EMBL/GenBank/DDBJ whole genome shotgun (WGS) entry which is preliminary data.</text>
</comment>
<dbReference type="NCBIfam" id="TIGR00220">
    <property type="entry name" value="mscL"/>
    <property type="match status" value="1"/>
</dbReference>
<dbReference type="SUPFAM" id="SSF81330">
    <property type="entry name" value="Gated mechanosensitive channel"/>
    <property type="match status" value="1"/>
</dbReference>
<evidence type="ECO:0000256" key="8">
    <source>
        <dbReference type="ARBA" id="ARBA00023136"/>
    </source>
</evidence>
<dbReference type="PRINTS" id="PR01264">
    <property type="entry name" value="MECHCHANNEL"/>
</dbReference>
<keyword evidence="8 10" id="KW-0472">Membrane</keyword>
<name>A0ABU0AV40_9FIRM</name>